<name>A0A439D7P6_9PEZI</name>
<proteinExistence type="predicted"/>
<dbReference type="PANTHER" id="PTHR45657">
    <property type="entry name" value="CRAL-TRIO DOMAIN-CONTAINING PROTEIN YKL091C-RELATED"/>
    <property type="match status" value="1"/>
</dbReference>
<protein>
    <recommendedName>
        <fullName evidence="2">CRAL-TRIO domain-containing protein</fullName>
    </recommendedName>
</protein>
<dbReference type="EMBL" id="RYZI01000114">
    <property type="protein sequence ID" value="RWA10428.1"/>
    <property type="molecule type" value="Genomic_DNA"/>
</dbReference>
<feature type="domain" description="CRAL-TRIO" evidence="2">
    <location>
        <begin position="48"/>
        <end position="222"/>
    </location>
</feature>
<evidence type="ECO:0000313" key="3">
    <source>
        <dbReference type="EMBL" id="RWA10428.1"/>
    </source>
</evidence>
<accession>A0A439D7P6</accession>
<dbReference type="Pfam" id="PF00650">
    <property type="entry name" value="CRAL_TRIO"/>
    <property type="match status" value="1"/>
</dbReference>
<dbReference type="PANTHER" id="PTHR45657:SF1">
    <property type="entry name" value="CRAL-TRIO DOMAIN-CONTAINING PROTEIN YKL091C-RELATED"/>
    <property type="match status" value="1"/>
</dbReference>
<evidence type="ECO:0000256" key="1">
    <source>
        <dbReference type="SAM" id="MobiDB-lite"/>
    </source>
</evidence>
<organism evidence="3 4">
    <name type="scientific">Xylaria grammica</name>
    <dbReference type="NCBI Taxonomy" id="363999"/>
    <lineage>
        <taxon>Eukaryota</taxon>
        <taxon>Fungi</taxon>
        <taxon>Dikarya</taxon>
        <taxon>Ascomycota</taxon>
        <taxon>Pezizomycotina</taxon>
        <taxon>Sordariomycetes</taxon>
        <taxon>Xylariomycetidae</taxon>
        <taxon>Xylariales</taxon>
        <taxon>Xylariaceae</taxon>
        <taxon>Xylaria</taxon>
    </lineage>
</organism>
<dbReference type="InterPro" id="IPR036865">
    <property type="entry name" value="CRAL-TRIO_dom_sf"/>
</dbReference>
<feature type="region of interest" description="Disordered" evidence="1">
    <location>
        <begin position="229"/>
        <end position="256"/>
    </location>
</feature>
<evidence type="ECO:0000313" key="4">
    <source>
        <dbReference type="Proteomes" id="UP000286045"/>
    </source>
</evidence>
<dbReference type="InterPro" id="IPR001251">
    <property type="entry name" value="CRAL-TRIO_dom"/>
</dbReference>
<dbReference type="SMART" id="SM00516">
    <property type="entry name" value="SEC14"/>
    <property type="match status" value="1"/>
</dbReference>
<comment type="caution">
    <text evidence="3">The sequence shown here is derived from an EMBL/GenBank/DDBJ whole genome shotgun (WGS) entry which is preliminary data.</text>
</comment>
<dbReference type="InterPro" id="IPR051026">
    <property type="entry name" value="PI/PC_transfer"/>
</dbReference>
<dbReference type="Proteomes" id="UP000286045">
    <property type="component" value="Unassembled WGS sequence"/>
</dbReference>
<keyword evidence="4" id="KW-1185">Reference proteome</keyword>
<evidence type="ECO:0000259" key="2">
    <source>
        <dbReference type="PROSITE" id="PS50191"/>
    </source>
</evidence>
<gene>
    <name evidence="3" type="ORF">EKO27_g4666</name>
</gene>
<dbReference type="CDD" id="cd00170">
    <property type="entry name" value="SEC14"/>
    <property type="match status" value="1"/>
</dbReference>
<feature type="compositionally biased region" description="Basic and acidic residues" evidence="1">
    <location>
        <begin position="235"/>
        <end position="246"/>
    </location>
</feature>
<dbReference type="AlphaFoldDB" id="A0A439D7P6"/>
<sequence length="276" mass="31462">MTILEIEDKATMGQQRLLSLSDDPFTNPPEQPLKLDEMVRTWDKDGLFKKRLSKHYTQFYHKTDKDGRPCYFEKLGGIDFAKLRKEGFTNDQMILNLAVEYEKMVDSRLPACSRRAGRLVETSCSVLDANHLSFLDTEAIRNYIRQTSAMSNSNYPERLGKMYVINVPWSIKWLWGLIRNFLDPVTASKIHVLGYNYKAELLQQIPEENLPAMFGGKCNCEGGCELSDEGPWQEDEWKQPARREEPSDATIENKPTDIVTGDAAAVVEGEETKVAA</sequence>
<dbReference type="Gene3D" id="3.40.525.10">
    <property type="entry name" value="CRAL-TRIO lipid binding domain"/>
    <property type="match status" value="1"/>
</dbReference>
<dbReference type="PROSITE" id="PS50191">
    <property type="entry name" value="CRAL_TRIO"/>
    <property type="match status" value="1"/>
</dbReference>
<dbReference type="STRING" id="363999.A0A439D7P6"/>
<dbReference type="SUPFAM" id="SSF52087">
    <property type="entry name" value="CRAL/TRIO domain"/>
    <property type="match status" value="1"/>
</dbReference>
<reference evidence="3 4" key="1">
    <citation type="submission" date="2018-12" db="EMBL/GenBank/DDBJ databases">
        <title>Draft genome sequence of Xylaria grammica IHI A82.</title>
        <authorList>
            <person name="Buettner E."/>
            <person name="Kellner H."/>
        </authorList>
    </citation>
    <scope>NUCLEOTIDE SEQUENCE [LARGE SCALE GENOMIC DNA]</scope>
    <source>
        <strain evidence="3 4">IHI A82</strain>
    </source>
</reference>